<dbReference type="Gene3D" id="3.30.70.2600">
    <property type="match status" value="1"/>
</dbReference>
<accession>A0A8K0KEZ0</accession>
<keyword evidence="2" id="KW-0378">Hydrolase</keyword>
<dbReference type="Gene3D" id="3.30.540.30">
    <property type="match status" value="1"/>
</dbReference>
<dbReference type="FunFam" id="3.30.540.30:FF:000003">
    <property type="entry name" value="Dipeptidyl peptidase 3"/>
    <property type="match status" value="1"/>
</dbReference>
<proteinExistence type="predicted"/>
<feature type="non-terminal residue" evidence="3">
    <location>
        <position position="332"/>
    </location>
</feature>
<reference evidence="3" key="2">
    <citation type="submission" date="2017-10" db="EMBL/GenBank/DDBJ databases">
        <title>Ladona fulva Genome sequencing and assembly.</title>
        <authorList>
            <person name="Murali S."/>
            <person name="Richards S."/>
            <person name="Bandaranaike D."/>
            <person name="Bellair M."/>
            <person name="Blankenburg K."/>
            <person name="Chao H."/>
            <person name="Dinh H."/>
            <person name="Doddapaneni H."/>
            <person name="Dugan-Rocha S."/>
            <person name="Elkadiri S."/>
            <person name="Gnanaolivu R."/>
            <person name="Hernandez B."/>
            <person name="Skinner E."/>
            <person name="Javaid M."/>
            <person name="Lee S."/>
            <person name="Li M."/>
            <person name="Ming W."/>
            <person name="Munidasa M."/>
            <person name="Muniz J."/>
            <person name="Nguyen L."/>
            <person name="Hughes D."/>
            <person name="Osuji N."/>
            <person name="Pu L.-L."/>
            <person name="Puazo M."/>
            <person name="Qu C."/>
            <person name="Quiroz J."/>
            <person name="Raj R."/>
            <person name="Weissenberger G."/>
            <person name="Xin Y."/>
            <person name="Zou X."/>
            <person name="Han Y."/>
            <person name="Worley K."/>
            <person name="Muzny D."/>
            <person name="Gibbs R."/>
        </authorList>
    </citation>
    <scope>NUCLEOTIDE SEQUENCE</scope>
    <source>
        <strain evidence="3">Sampled in the wild</strain>
    </source>
</reference>
<dbReference type="EMBL" id="KZ308746">
    <property type="protein sequence ID" value="KAG8233762.1"/>
    <property type="molecule type" value="Genomic_DNA"/>
</dbReference>
<gene>
    <name evidence="3" type="ORF">J437_LFUL003833</name>
</gene>
<dbReference type="Proteomes" id="UP000792457">
    <property type="component" value="Unassembled WGS sequence"/>
</dbReference>
<evidence type="ECO:0000256" key="2">
    <source>
        <dbReference type="ARBA" id="ARBA00022801"/>
    </source>
</evidence>
<dbReference type="Pfam" id="PF03571">
    <property type="entry name" value="Peptidase_M49"/>
    <property type="match status" value="1"/>
</dbReference>
<dbReference type="PANTHER" id="PTHR23422">
    <property type="entry name" value="DIPEPTIDYL PEPTIDASE III-RELATED"/>
    <property type="match status" value="1"/>
</dbReference>
<evidence type="ECO:0000313" key="4">
    <source>
        <dbReference type="Proteomes" id="UP000792457"/>
    </source>
</evidence>
<keyword evidence="1" id="KW-0479">Metal-binding</keyword>
<evidence type="ECO:0000256" key="1">
    <source>
        <dbReference type="ARBA" id="ARBA00022723"/>
    </source>
</evidence>
<dbReference type="AlphaFoldDB" id="A0A8K0KEZ0"/>
<evidence type="ECO:0000313" key="3">
    <source>
        <dbReference type="EMBL" id="KAG8233762.1"/>
    </source>
</evidence>
<comment type="caution">
    <text evidence="3">The sequence shown here is derived from an EMBL/GenBank/DDBJ whole genome shotgun (WGS) entry which is preliminary data.</text>
</comment>
<reference evidence="3" key="1">
    <citation type="submission" date="2013-04" db="EMBL/GenBank/DDBJ databases">
        <authorList>
            <person name="Qu J."/>
            <person name="Murali S.C."/>
            <person name="Bandaranaike D."/>
            <person name="Bellair M."/>
            <person name="Blankenburg K."/>
            <person name="Chao H."/>
            <person name="Dinh H."/>
            <person name="Doddapaneni H."/>
            <person name="Downs B."/>
            <person name="Dugan-Rocha S."/>
            <person name="Elkadiri S."/>
            <person name="Gnanaolivu R.D."/>
            <person name="Hernandez B."/>
            <person name="Javaid M."/>
            <person name="Jayaseelan J.C."/>
            <person name="Lee S."/>
            <person name="Li M."/>
            <person name="Ming W."/>
            <person name="Munidasa M."/>
            <person name="Muniz J."/>
            <person name="Nguyen L."/>
            <person name="Ongeri F."/>
            <person name="Osuji N."/>
            <person name="Pu L.-L."/>
            <person name="Puazo M."/>
            <person name="Qu C."/>
            <person name="Quiroz J."/>
            <person name="Raj R."/>
            <person name="Weissenberger G."/>
            <person name="Xin Y."/>
            <person name="Zou X."/>
            <person name="Han Y."/>
            <person name="Richards S."/>
            <person name="Worley K."/>
            <person name="Muzny D."/>
            <person name="Gibbs R."/>
        </authorList>
    </citation>
    <scope>NUCLEOTIDE SEQUENCE</scope>
    <source>
        <strain evidence="3">Sampled in the wild</strain>
    </source>
</reference>
<dbReference type="OrthoDB" id="4694525at2759"/>
<keyword evidence="4" id="KW-1185">Reference proteome</keyword>
<dbReference type="GO" id="GO:0008239">
    <property type="term" value="F:dipeptidyl-peptidase activity"/>
    <property type="evidence" value="ECO:0007669"/>
    <property type="project" value="TreeGrafter"/>
</dbReference>
<dbReference type="InterPro" id="IPR039461">
    <property type="entry name" value="Peptidase_M49"/>
</dbReference>
<sequence>MFLSFHHRDILSITPKYRITSYTSDSLLTNMVNTSPYVLPLDQPVVALDCTSAFNALTGQEKKYAHYLSRAAWNGGLVVLVQTSPESPLIHSLLHRIFIEKPLSEIKKTALDDAALSEDEFKAILIYLSGIITNTGNYKGFGDTKFIPGLPKEKFEAFVKHSAAYRNNPSLFQSIWAKVSDSLYSLKDNEKSLGFCGKGITTYFSGNCTVEDGNLVNEFLRYKSILAYNTRACKTVKNGISHFEVRLASAETNKEIAAAEEFKGAYFTVVHGDYSPIMKLVSENLLKAKDYAANEGEKHMLEYYSKSFLSGNIADHMEGSRYWIKDKGPVIE</sequence>
<dbReference type="GO" id="GO:0046872">
    <property type="term" value="F:metal ion binding"/>
    <property type="evidence" value="ECO:0007669"/>
    <property type="project" value="UniProtKB-KW"/>
</dbReference>
<dbReference type="GO" id="GO:0005737">
    <property type="term" value="C:cytoplasm"/>
    <property type="evidence" value="ECO:0007669"/>
    <property type="project" value="TreeGrafter"/>
</dbReference>
<dbReference type="PANTHER" id="PTHR23422:SF11">
    <property type="entry name" value="DIPEPTIDYL PEPTIDASE 3"/>
    <property type="match status" value="1"/>
</dbReference>
<name>A0A8K0KEZ0_LADFU</name>
<organism evidence="3 4">
    <name type="scientific">Ladona fulva</name>
    <name type="common">Scarce chaser dragonfly</name>
    <name type="synonym">Libellula fulva</name>
    <dbReference type="NCBI Taxonomy" id="123851"/>
    <lineage>
        <taxon>Eukaryota</taxon>
        <taxon>Metazoa</taxon>
        <taxon>Ecdysozoa</taxon>
        <taxon>Arthropoda</taxon>
        <taxon>Hexapoda</taxon>
        <taxon>Insecta</taxon>
        <taxon>Pterygota</taxon>
        <taxon>Palaeoptera</taxon>
        <taxon>Odonata</taxon>
        <taxon>Epiprocta</taxon>
        <taxon>Anisoptera</taxon>
        <taxon>Libelluloidea</taxon>
        <taxon>Libellulidae</taxon>
        <taxon>Ladona</taxon>
    </lineage>
</organism>
<protein>
    <submittedName>
        <fullName evidence="3">Uncharacterized protein</fullName>
    </submittedName>
</protein>